<accession>A0A498JQ99</accession>
<evidence type="ECO:0000313" key="1">
    <source>
        <dbReference type="EMBL" id="RXH98119.1"/>
    </source>
</evidence>
<dbReference type="EMBL" id="RDQH01000331">
    <property type="protein sequence ID" value="RXH98119.1"/>
    <property type="molecule type" value="Genomic_DNA"/>
</dbReference>
<feature type="non-terminal residue" evidence="1">
    <location>
        <position position="1"/>
    </location>
</feature>
<keyword evidence="2" id="KW-1185">Reference proteome</keyword>
<name>A0A498JQ99_MALDO</name>
<evidence type="ECO:0000313" key="2">
    <source>
        <dbReference type="Proteomes" id="UP000290289"/>
    </source>
</evidence>
<proteinExistence type="predicted"/>
<comment type="caution">
    <text evidence="1">The sequence shown here is derived from an EMBL/GenBank/DDBJ whole genome shotgun (WGS) entry which is preliminary data.</text>
</comment>
<dbReference type="Proteomes" id="UP000290289">
    <property type="component" value="Chromosome 5"/>
</dbReference>
<reference evidence="1 2" key="1">
    <citation type="submission" date="2018-10" db="EMBL/GenBank/DDBJ databases">
        <title>A high-quality apple genome assembly.</title>
        <authorList>
            <person name="Hu J."/>
        </authorList>
    </citation>
    <scope>NUCLEOTIDE SEQUENCE [LARGE SCALE GENOMIC DNA]</scope>
    <source>
        <strain evidence="2">cv. HFTH1</strain>
        <tissue evidence="1">Young leaf</tissue>
    </source>
</reference>
<dbReference type="AlphaFoldDB" id="A0A498JQ99"/>
<organism evidence="1 2">
    <name type="scientific">Malus domestica</name>
    <name type="common">Apple</name>
    <name type="synonym">Pyrus malus</name>
    <dbReference type="NCBI Taxonomy" id="3750"/>
    <lineage>
        <taxon>Eukaryota</taxon>
        <taxon>Viridiplantae</taxon>
        <taxon>Streptophyta</taxon>
        <taxon>Embryophyta</taxon>
        <taxon>Tracheophyta</taxon>
        <taxon>Spermatophyta</taxon>
        <taxon>Magnoliopsida</taxon>
        <taxon>eudicotyledons</taxon>
        <taxon>Gunneridae</taxon>
        <taxon>Pentapetalae</taxon>
        <taxon>rosids</taxon>
        <taxon>fabids</taxon>
        <taxon>Rosales</taxon>
        <taxon>Rosaceae</taxon>
        <taxon>Amygdaloideae</taxon>
        <taxon>Maleae</taxon>
        <taxon>Malus</taxon>
    </lineage>
</organism>
<sequence length="136" mass="15299">EGYKQWRIHSGVNGVARPLGSHGNNLKNPLELLMRPFGAAGETPWLHTKCSTKGLKEPRMLSSSRFGAPSTFTHFVCWDLHLDVWCPSVPRNLLSEPLNKDFGVAGRAILPRLDEMTICMPFMLKKNCALCARYPY</sequence>
<protein>
    <submittedName>
        <fullName evidence="1">Uncharacterized protein</fullName>
    </submittedName>
</protein>
<gene>
    <name evidence="1" type="ORF">DVH24_010444</name>
</gene>